<feature type="chain" id="PRO_5040217802" description="DJ-1/PfpI domain-containing protein" evidence="1">
    <location>
        <begin position="19"/>
        <end position="285"/>
    </location>
</feature>
<accession>A0A9Q8QAT8</accession>
<dbReference type="InterPro" id="IPR002818">
    <property type="entry name" value="DJ-1/PfpI"/>
</dbReference>
<dbReference type="RefSeq" id="XP_047839022.1">
    <property type="nucleotide sequence ID" value="XM_047983053.1"/>
</dbReference>
<reference evidence="3" key="1">
    <citation type="submission" date="2021-11" db="EMBL/GenBank/DDBJ databases">
        <title>Purpureocillium_takamizusanense_genome.</title>
        <authorList>
            <person name="Nguyen N.-H."/>
        </authorList>
    </citation>
    <scope>NUCLEOTIDE SEQUENCE</scope>
    <source>
        <strain evidence="3">PT3</strain>
    </source>
</reference>
<protein>
    <recommendedName>
        <fullName evidence="2">DJ-1/PfpI domain-containing protein</fullName>
    </recommendedName>
</protein>
<dbReference type="GeneID" id="72064028"/>
<evidence type="ECO:0000256" key="1">
    <source>
        <dbReference type="SAM" id="SignalP"/>
    </source>
</evidence>
<gene>
    <name evidence="3" type="ORF">JDV02_002067</name>
</gene>
<dbReference type="InterPro" id="IPR029062">
    <property type="entry name" value="Class_I_gatase-like"/>
</dbReference>
<evidence type="ECO:0000313" key="4">
    <source>
        <dbReference type="Proteomes" id="UP000829364"/>
    </source>
</evidence>
<dbReference type="AlphaFoldDB" id="A0A9Q8QAT8"/>
<dbReference type="OrthoDB" id="543156at2759"/>
<dbReference type="PANTHER" id="PTHR43130">
    <property type="entry name" value="ARAC-FAMILY TRANSCRIPTIONAL REGULATOR"/>
    <property type="match status" value="1"/>
</dbReference>
<dbReference type="SUPFAM" id="SSF52317">
    <property type="entry name" value="Class I glutamine amidotransferase-like"/>
    <property type="match status" value="1"/>
</dbReference>
<sequence length="285" mass="30737">MHMFSVLLALAGLATVQCASSGRTADQQVNSKRTISLGIVVFPGFEPLDVFGPLEMFFGISRSYKMSLSVIAEKPGPVSAGSPPIKVGNGTEPQDFGYMLQPTIHATHSFANAPALDIVLVPGGKGNVALEQNNNTSVEDFIRRRANQVDYLLSVCTGAVSLAKAGVLEGRRATTNKGAWAWVTSHGKNITWVPVARWVEDGKVWTSSGVAAGEHEAQNPRMTTQRCNSDAIKGMDMAYAFLSHLYGKNDKHVDGWMNAVEYAPHVNAHWDPYAVVHKVTASISL</sequence>
<keyword evidence="1" id="KW-0732">Signal</keyword>
<dbReference type="CDD" id="cd03139">
    <property type="entry name" value="GATase1_PfpI_2"/>
    <property type="match status" value="1"/>
</dbReference>
<organism evidence="3 4">
    <name type="scientific">Purpureocillium takamizusanense</name>
    <dbReference type="NCBI Taxonomy" id="2060973"/>
    <lineage>
        <taxon>Eukaryota</taxon>
        <taxon>Fungi</taxon>
        <taxon>Dikarya</taxon>
        <taxon>Ascomycota</taxon>
        <taxon>Pezizomycotina</taxon>
        <taxon>Sordariomycetes</taxon>
        <taxon>Hypocreomycetidae</taxon>
        <taxon>Hypocreales</taxon>
        <taxon>Ophiocordycipitaceae</taxon>
        <taxon>Purpureocillium</taxon>
    </lineage>
</organism>
<dbReference type="Gene3D" id="3.40.50.880">
    <property type="match status" value="1"/>
</dbReference>
<dbReference type="Proteomes" id="UP000829364">
    <property type="component" value="Chromosome 2"/>
</dbReference>
<feature type="domain" description="DJ-1/PfpI" evidence="2">
    <location>
        <begin position="104"/>
        <end position="212"/>
    </location>
</feature>
<proteinExistence type="predicted"/>
<keyword evidence="4" id="KW-1185">Reference proteome</keyword>
<dbReference type="KEGG" id="ptkz:JDV02_002067"/>
<dbReference type="Pfam" id="PF01965">
    <property type="entry name" value="DJ-1_PfpI"/>
    <property type="match status" value="1"/>
</dbReference>
<feature type="signal peptide" evidence="1">
    <location>
        <begin position="1"/>
        <end position="18"/>
    </location>
</feature>
<name>A0A9Q8QAT8_9HYPO</name>
<dbReference type="EMBL" id="CP086355">
    <property type="protein sequence ID" value="UNI15541.1"/>
    <property type="molecule type" value="Genomic_DNA"/>
</dbReference>
<evidence type="ECO:0000259" key="2">
    <source>
        <dbReference type="Pfam" id="PF01965"/>
    </source>
</evidence>
<dbReference type="PANTHER" id="PTHR43130:SF15">
    <property type="entry name" value="THIJ_PFPI FAMILY PROTEIN (AFU_ORTHOLOGUE AFUA_5G14240)"/>
    <property type="match status" value="1"/>
</dbReference>
<evidence type="ECO:0000313" key="3">
    <source>
        <dbReference type="EMBL" id="UNI15541.1"/>
    </source>
</evidence>
<dbReference type="InterPro" id="IPR052158">
    <property type="entry name" value="INH-QAR"/>
</dbReference>